<accession>A0A2V1GQP1</accession>
<dbReference type="RefSeq" id="WP_116688353.1">
    <property type="nucleotide sequence ID" value="NZ_CAWNYD010000009.1"/>
</dbReference>
<keyword evidence="3" id="KW-1185">Reference proteome</keyword>
<dbReference type="AlphaFoldDB" id="A0A2V1GQP1"/>
<keyword evidence="1" id="KW-0812">Transmembrane</keyword>
<keyword evidence="1" id="KW-0472">Membrane</keyword>
<proteinExistence type="predicted"/>
<sequence length="376" mass="42295">MTNKKRTSRFSLFQFIIALVFVGYAANSMGWTEQYLGYAKTLFWKPVSVELTSLAIDEKAKTGITAEYQYRYNGQRYTSQKIRAVDKNWLDSDQALEIYTSLRSQRNSGKVQGWLNPEQPKQVVLDRNILHVDALASSLFTLAFLAMPLLMALLPLLFRRKQKTEPELKAEERTKIHQKKVVDLIEQPVITSQHQAESEQDALQQISLENLGTLDNPQGVKLYSRAMRMLGAKIPFILTGSIFFSIGIYFQNETDGLGIIFSIVGALSVLIGLWLAGKQLEAIITNGRVQVTRRWAGIRLSQTDYPFTSLQQLVLKEGARITANGKHTQMMALAIEHQGKLKTIAEGIQGQEPAKALKYLLIKKLSEVQSSTEKAA</sequence>
<dbReference type="Proteomes" id="UP000244906">
    <property type="component" value="Unassembled WGS sequence"/>
</dbReference>
<evidence type="ECO:0000313" key="2">
    <source>
        <dbReference type="EMBL" id="PVZ65614.1"/>
    </source>
</evidence>
<dbReference type="EMBL" id="QDDL01000009">
    <property type="protein sequence ID" value="PVZ65614.1"/>
    <property type="molecule type" value="Genomic_DNA"/>
</dbReference>
<dbReference type="OrthoDB" id="6402665at2"/>
<organism evidence="2 3">
    <name type="scientific">Pelagibaculum spongiae</name>
    <dbReference type="NCBI Taxonomy" id="2080658"/>
    <lineage>
        <taxon>Bacteria</taxon>
        <taxon>Pseudomonadati</taxon>
        <taxon>Pseudomonadota</taxon>
        <taxon>Gammaproteobacteria</taxon>
        <taxon>Oceanospirillales</taxon>
        <taxon>Pelagibaculum</taxon>
    </lineage>
</organism>
<evidence type="ECO:0000313" key="3">
    <source>
        <dbReference type="Proteomes" id="UP000244906"/>
    </source>
</evidence>
<evidence type="ECO:0000256" key="1">
    <source>
        <dbReference type="SAM" id="Phobius"/>
    </source>
</evidence>
<feature type="transmembrane region" description="Helical" evidence="1">
    <location>
        <begin position="256"/>
        <end position="276"/>
    </location>
</feature>
<evidence type="ECO:0008006" key="4">
    <source>
        <dbReference type="Google" id="ProtNLM"/>
    </source>
</evidence>
<feature type="transmembrane region" description="Helical" evidence="1">
    <location>
        <begin position="134"/>
        <end position="158"/>
    </location>
</feature>
<reference evidence="2 3" key="1">
    <citation type="submission" date="2018-04" db="EMBL/GenBank/DDBJ databases">
        <title>Thalassorhabdus spongiae gen. nov., sp. nov., isolated from a marine sponge in South-West Iceland.</title>
        <authorList>
            <person name="Knobloch S."/>
            <person name="Daussin A."/>
            <person name="Johannsson R."/>
            <person name="Marteinsson V.T."/>
        </authorList>
    </citation>
    <scope>NUCLEOTIDE SEQUENCE [LARGE SCALE GENOMIC DNA]</scope>
    <source>
        <strain evidence="2 3">Hp12</strain>
    </source>
</reference>
<protein>
    <recommendedName>
        <fullName evidence="4">DUF3592 domain-containing protein</fullName>
    </recommendedName>
</protein>
<name>A0A2V1GQP1_9GAMM</name>
<feature type="transmembrane region" description="Helical" evidence="1">
    <location>
        <begin position="230"/>
        <end position="250"/>
    </location>
</feature>
<keyword evidence="1" id="KW-1133">Transmembrane helix</keyword>
<comment type="caution">
    <text evidence="2">The sequence shown here is derived from an EMBL/GenBank/DDBJ whole genome shotgun (WGS) entry which is preliminary data.</text>
</comment>
<gene>
    <name evidence="2" type="ORF">DC094_17155</name>
</gene>